<dbReference type="Pfam" id="PF26571">
    <property type="entry name" value="VldE"/>
    <property type="match status" value="1"/>
</dbReference>
<dbReference type="InterPro" id="IPR058593">
    <property type="entry name" value="ARB_07466-like_C"/>
</dbReference>
<feature type="domain" description="ARB-07466-like C-terminal" evidence="1">
    <location>
        <begin position="183"/>
        <end position="284"/>
    </location>
</feature>
<dbReference type="EMBL" id="VDFR01000039">
    <property type="protein sequence ID" value="TNC48116.1"/>
    <property type="molecule type" value="Genomic_DNA"/>
</dbReference>
<evidence type="ECO:0000259" key="1">
    <source>
        <dbReference type="Pfam" id="PF26571"/>
    </source>
</evidence>
<dbReference type="Proteomes" id="UP000306740">
    <property type="component" value="Unassembled WGS sequence"/>
</dbReference>
<evidence type="ECO:0000313" key="3">
    <source>
        <dbReference type="EMBL" id="TNC49109.1"/>
    </source>
</evidence>
<gene>
    <name evidence="3" type="ORF">FHE65_06155</name>
    <name evidence="2" type="ORF">FHE65_07900</name>
</gene>
<dbReference type="EMBL" id="VDFR01000028">
    <property type="protein sequence ID" value="TNC49109.1"/>
    <property type="molecule type" value="Genomic_DNA"/>
</dbReference>
<sequence length="306" mass="32981">MVVAVVAAGLVVLTRSGFVPQLRGEECTVEVGDTYATLDLEQAEHASLMAAIAMRRGLPARAVTIAVATAYQESKLRNIDYGDRDSVGLFQQRPSQGWGTVEQIMQPRYAITRFYEGLEKIDGYRSLSITEAAQAVQRSGYPEAYADHEAYGRAIASALTGNSPAAFTCVVDPADTDEGAPGTNGLTPSAEAVRVDVRKAFGRLPTGGYAPEGVSTGHSAGSKHYDGKAVDVFFRPVTAQAKKDGWALAQYLVANARRLGLATVIYDAKIWTARRAPQGWRDYTPPARDGDRAVLEHRDHVHVDVA</sequence>
<accession>A0A5C4MUG7</accession>
<protein>
    <recommendedName>
        <fullName evidence="1">ARB-07466-like C-terminal domain-containing protein</fullName>
    </recommendedName>
</protein>
<evidence type="ECO:0000313" key="4">
    <source>
        <dbReference type="Proteomes" id="UP000306740"/>
    </source>
</evidence>
<organism evidence="2 4">
    <name type="scientific">Mumia zhuanghuii</name>
    <dbReference type="NCBI Taxonomy" id="2585211"/>
    <lineage>
        <taxon>Bacteria</taxon>
        <taxon>Bacillati</taxon>
        <taxon>Actinomycetota</taxon>
        <taxon>Actinomycetes</taxon>
        <taxon>Propionibacteriales</taxon>
        <taxon>Nocardioidaceae</taxon>
        <taxon>Mumia</taxon>
    </lineage>
</organism>
<dbReference type="AlphaFoldDB" id="A0A5C4MUG7"/>
<reference evidence="2 4" key="1">
    <citation type="submission" date="2019-05" db="EMBL/GenBank/DDBJ databases">
        <title>Mumia sp. nov., isolated from the intestinal contents of plateau pika (Ochotona curzoniae) in the Qinghai-Tibet plateau of China.</title>
        <authorList>
            <person name="Tian Z."/>
        </authorList>
    </citation>
    <scope>NUCLEOTIDE SEQUENCE [LARGE SCALE GENOMIC DNA]</scope>
    <source>
        <strain evidence="4">527</strain>
        <strain evidence="2">Z527</strain>
    </source>
</reference>
<comment type="caution">
    <text evidence="2">The sequence shown here is derived from an EMBL/GenBank/DDBJ whole genome shotgun (WGS) entry which is preliminary data.</text>
</comment>
<proteinExistence type="predicted"/>
<evidence type="ECO:0000313" key="2">
    <source>
        <dbReference type="EMBL" id="TNC48116.1"/>
    </source>
</evidence>
<dbReference type="OrthoDB" id="5171895at2"/>
<name>A0A5C4MUG7_9ACTN</name>